<proteinExistence type="predicted"/>
<dbReference type="eggNOG" id="ENOG503306B">
    <property type="taxonomic scope" value="Bacteria"/>
</dbReference>
<dbReference type="PATRIC" id="fig|1347342.6.peg.462"/>
<evidence type="ECO:0000313" key="2">
    <source>
        <dbReference type="Proteomes" id="UP000016160"/>
    </source>
</evidence>
<dbReference type="STRING" id="1347342.BN863_4580"/>
<sequence>MTTIKIQEGHPELITYINEIPSITLRKTSGKVNNKSLKEYLDSLKEILKKYSKNTKTQSNENK</sequence>
<dbReference type="Proteomes" id="UP000016160">
    <property type="component" value="Chromosome"/>
</dbReference>
<dbReference type="AlphaFoldDB" id="T2KH91"/>
<dbReference type="HOGENOM" id="CLU_202388_0_0_10"/>
<dbReference type="EMBL" id="HG315671">
    <property type="protein sequence ID" value="CDF78170.1"/>
    <property type="molecule type" value="Genomic_DNA"/>
</dbReference>
<accession>T2KH91</accession>
<gene>
    <name evidence="1" type="ORF">BN863_4580</name>
</gene>
<reference evidence="1 2" key="1">
    <citation type="journal article" date="2013" name="Appl. Environ. Microbiol.">
        <title>The genome of the alga-associated marine flavobacterium Formosa agariphila KMM 3901T reveals a broad potential for degradation of algal polysaccharides.</title>
        <authorList>
            <person name="Mann A.J."/>
            <person name="Hahnke R.L."/>
            <person name="Huang S."/>
            <person name="Werner J."/>
            <person name="Xing P."/>
            <person name="Barbeyron T."/>
            <person name="Huettel B."/>
            <person name="Stueber K."/>
            <person name="Reinhardt R."/>
            <person name="Harder J."/>
            <person name="Gloeckner F.O."/>
            <person name="Amann R.I."/>
            <person name="Teeling H."/>
        </authorList>
    </citation>
    <scope>NUCLEOTIDE SEQUENCE [LARGE SCALE GENOMIC DNA]</scope>
    <source>
        <strain evidence="2">DSM 15362 / KCTC 12365 / LMG 23005 / KMM 3901</strain>
    </source>
</reference>
<organism evidence="1 2">
    <name type="scientific">Formosa agariphila (strain DSM 15362 / KCTC 12365 / LMG 23005 / KMM 3901 / M-2Alg 35-1)</name>
    <dbReference type="NCBI Taxonomy" id="1347342"/>
    <lineage>
        <taxon>Bacteria</taxon>
        <taxon>Pseudomonadati</taxon>
        <taxon>Bacteroidota</taxon>
        <taxon>Flavobacteriia</taxon>
        <taxon>Flavobacteriales</taxon>
        <taxon>Flavobacteriaceae</taxon>
        <taxon>Formosa</taxon>
    </lineage>
</organism>
<keyword evidence="2" id="KW-1185">Reference proteome</keyword>
<evidence type="ECO:0000313" key="1">
    <source>
        <dbReference type="EMBL" id="CDF78170.1"/>
    </source>
</evidence>
<name>T2KH91_FORAG</name>
<protein>
    <submittedName>
        <fullName evidence="1">Uncharacterized protein</fullName>
    </submittedName>
</protein>